<evidence type="ECO:0000256" key="4">
    <source>
        <dbReference type="ARBA" id="ARBA00023139"/>
    </source>
</evidence>
<sequence length="433" mass="46041">MQKNRSPFRAGRRNALVAASSLAVVVSLALSGCAGSAEEPADDGEVELTFMNQSRGQEAALTQLAEQYTQETGVTVSIDSPGHADYLPKLQARAQSNSMPDVYSSFAATDMAPFYRAGWAMDLTSELDGGWSDNFSPTILELSKFEDGNNLDVPAGTYTVHWETQTYGLLVNPALTDINLDDSPATAEDFIEALSAADAKFSVAASLSPQLIWGLASNWLSDDEIEATFKGESSWESEGWRNAFQVLVDMKDAGVIANDSLPGGQDDNPNVESAFFTQATGAIFDASPGVSVGLRTNPEFEDYFSIGIPVVDGAPLDPRSPGVPGKGAVINPKGDHPEEALAFVKWLTEPEQQSVFAEVGRILPSNPELLASGTVPTQLAGFADGVETMQTMSTTFTTDVKTAIVAEAQRLVLGEADIDEVLANIQAAQDRSA</sequence>
<feature type="signal peptide" evidence="6">
    <location>
        <begin position="1"/>
        <end position="36"/>
    </location>
</feature>
<dbReference type="PANTHER" id="PTHR43649:SF33">
    <property type="entry name" value="POLYGALACTURONAN_RHAMNOGALACTURONAN-BINDING PROTEIN YTCQ"/>
    <property type="match status" value="1"/>
</dbReference>
<keyword evidence="5" id="KW-0449">Lipoprotein</keyword>
<keyword evidence="8" id="KW-1185">Reference proteome</keyword>
<organism evidence="7 8">
    <name type="scientific">Microbacterium hatanonis</name>
    <dbReference type="NCBI Taxonomy" id="404366"/>
    <lineage>
        <taxon>Bacteria</taxon>
        <taxon>Bacillati</taxon>
        <taxon>Actinomycetota</taxon>
        <taxon>Actinomycetes</taxon>
        <taxon>Micrococcales</taxon>
        <taxon>Microbacteriaceae</taxon>
        <taxon>Microbacterium</taxon>
    </lineage>
</organism>
<gene>
    <name evidence="7" type="ORF">FVP77_12195</name>
</gene>
<keyword evidence="4" id="KW-0564">Palmitate</keyword>
<dbReference type="InterPro" id="IPR006059">
    <property type="entry name" value="SBP"/>
</dbReference>
<evidence type="ECO:0000256" key="5">
    <source>
        <dbReference type="ARBA" id="ARBA00023288"/>
    </source>
</evidence>
<reference evidence="7 8" key="1">
    <citation type="submission" date="2019-08" db="EMBL/GenBank/DDBJ databases">
        <authorList>
            <person name="Dong K."/>
        </authorList>
    </citation>
    <scope>NUCLEOTIDE SEQUENCE [LARGE SCALE GENOMIC DNA]</scope>
    <source>
        <strain evidence="7 8">JCM14558</strain>
    </source>
</reference>
<dbReference type="InterPro" id="IPR050490">
    <property type="entry name" value="Bact_solute-bd_prot1"/>
</dbReference>
<dbReference type="SUPFAM" id="SSF53850">
    <property type="entry name" value="Periplasmic binding protein-like II"/>
    <property type="match status" value="1"/>
</dbReference>
<proteinExistence type="predicted"/>
<keyword evidence="3" id="KW-0472">Membrane</keyword>
<dbReference type="Proteomes" id="UP000321034">
    <property type="component" value="Unassembled WGS sequence"/>
</dbReference>
<dbReference type="PROSITE" id="PS51257">
    <property type="entry name" value="PROKAR_LIPOPROTEIN"/>
    <property type="match status" value="1"/>
</dbReference>
<keyword evidence="1" id="KW-1003">Cell membrane</keyword>
<dbReference type="PANTHER" id="PTHR43649">
    <property type="entry name" value="ARABINOSE-BINDING PROTEIN-RELATED"/>
    <property type="match status" value="1"/>
</dbReference>
<keyword evidence="2 6" id="KW-0732">Signal</keyword>
<evidence type="ECO:0000256" key="3">
    <source>
        <dbReference type="ARBA" id="ARBA00023136"/>
    </source>
</evidence>
<accession>A0A5C8HXD7</accession>
<dbReference type="Pfam" id="PF13416">
    <property type="entry name" value="SBP_bac_8"/>
    <property type="match status" value="1"/>
</dbReference>
<protein>
    <submittedName>
        <fullName evidence="7">Carbohydrate ABC transporter substrate-binding protein</fullName>
    </submittedName>
</protein>
<dbReference type="AlphaFoldDB" id="A0A5C8HXD7"/>
<evidence type="ECO:0000256" key="6">
    <source>
        <dbReference type="SAM" id="SignalP"/>
    </source>
</evidence>
<evidence type="ECO:0000256" key="1">
    <source>
        <dbReference type="ARBA" id="ARBA00022475"/>
    </source>
</evidence>
<name>A0A5C8HXD7_9MICO</name>
<evidence type="ECO:0000313" key="8">
    <source>
        <dbReference type="Proteomes" id="UP000321034"/>
    </source>
</evidence>
<evidence type="ECO:0000256" key="2">
    <source>
        <dbReference type="ARBA" id="ARBA00022729"/>
    </source>
</evidence>
<feature type="chain" id="PRO_5023081768" evidence="6">
    <location>
        <begin position="37"/>
        <end position="433"/>
    </location>
</feature>
<dbReference type="EMBL" id="VRSV01000002">
    <property type="protein sequence ID" value="TXK09661.1"/>
    <property type="molecule type" value="Genomic_DNA"/>
</dbReference>
<evidence type="ECO:0000313" key="7">
    <source>
        <dbReference type="EMBL" id="TXK09661.1"/>
    </source>
</evidence>
<comment type="caution">
    <text evidence="7">The sequence shown here is derived from an EMBL/GenBank/DDBJ whole genome shotgun (WGS) entry which is preliminary data.</text>
</comment>
<dbReference type="OrthoDB" id="7918484at2"/>
<dbReference type="Gene3D" id="3.40.190.10">
    <property type="entry name" value="Periplasmic binding protein-like II"/>
    <property type="match status" value="1"/>
</dbReference>